<dbReference type="AlphaFoldDB" id="A0A4D9EMN8"/>
<accession>A0A4D9EMN8</accession>
<reference evidence="2 3" key="1">
    <citation type="submission" date="2019-04" db="EMBL/GenBank/DDBJ databases">
        <title>Draft genome of the big-headed turtle Platysternon megacephalum.</title>
        <authorList>
            <person name="Gong S."/>
        </authorList>
    </citation>
    <scope>NUCLEOTIDE SEQUENCE [LARGE SCALE GENOMIC DNA]</scope>
    <source>
        <strain evidence="2">DO16091913</strain>
        <tissue evidence="2">Muscle</tissue>
    </source>
</reference>
<gene>
    <name evidence="2" type="ORF">DR999_PMT04019</name>
</gene>
<evidence type="ECO:0000256" key="1">
    <source>
        <dbReference type="SAM" id="MobiDB-lite"/>
    </source>
</evidence>
<feature type="compositionally biased region" description="Basic and acidic residues" evidence="1">
    <location>
        <begin position="56"/>
        <end position="67"/>
    </location>
</feature>
<name>A0A4D9EMN8_9SAUR</name>
<protein>
    <submittedName>
        <fullName evidence="2">Niemann-Pick C1 protein</fullName>
    </submittedName>
</protein>
<sequence length="107" mass="12842">MRCPLAQLHSDVMCGPLILYRRLRVRIWKMNCEAVPLSILASEHMQYTKRRREAMGRSKAAIKEQKNHQSRRSRWSWGKEPQNMIEYFLLKSSEVHGWWVRGIWMEG</sequence>
<keyword evidence="3" id="KW-1185">Reference proteome</keyword>
<comment type="caution">
    <text evidence="2">The sequence shown here is derived from an EMBL/GenBank/DDBJ whole genome shotgun (WGS) entry which is preliminary data.</text>
</comment>
<feature type="region of interest" description="Disordered" evidence="1">
    <location>
        <begin position="56"/>
        <end position="76"/>
    </location>
</feature>
<proteinExistence type="predicted"/>
<dbReference type="Proteomes" id="UP000297703">
    <property type="component" value="Unassembled WGS sequence"/>
</dbReference>
<evidence type="ECO:0000313" key="2">
    <source>
        <dbReference type="EMBL" id="TFK12681.1"/>
    </source>
</evidence>
<organism evidence="2 3">
    <name type="scientific">Platysternon megacephalum</name>
    <name type="common">big-headed turtle</name>
    <dbReference type="NCBI Taxonomy" id="55544"/>
    <lineage>
        <taxon>Eukaryota</taxon>
        <taxon>Metazoa</taxon>
        <taxon>Chordata</taxon>
        <taxon>Craniata</taxon>
        <taxon>Vertebrata</taxon>
        <taxon>Euteleostomi</taxon>
        <taxon>Archelosauria</taxon>
        <taxon>Testudinata</taxon>
        <taxon>Testudines</taxon>
        <taxon>Cryptodira</taxon>
        <taxon>Durocryptodira</taxon>
        <taxon>Testudinoidea</taxon>
        <taxon>Platysternidae</taxon>
        <taxon>Platysternon</taxon>
    </lineage>
</organism>
<evidence type="ECO:0000313" key="3">
    <source>
        <dbReference type="Proteomes" id="UP000297703"/>
    </source>
</evidence>
<reference evidence="2 3" key="2">
    <citation type="submission" date="2019-04" db="EMBL/GenBank/DDBJ databases">
        <title>The genome sequence of big-headed turtle.</title>
        <authorList>
            <person name="Gong S."/>
        </authorList>
    </citation>
    <scope>NUCLEOTIDE SEQUENCE [LARGE SCALE GENOMIC DNA]</scope>
    <source>
        <strain evidence="2">DO16091913</strain>
        <tissue evidence="2">Muscle</tissue>
    </source>
</reference>
<dbReference type="EMBL" id="QXTE01000020">
    <property type="protein sequence ID" value="TFK12681.1"/>
    <property type="molecule type" value="Genomic_DNA"/>
</dbReference>